<name>A0A162CQG8_9FLAO</name>
<evidence type="ECO:0000313" key="3">
    <source>
        <dbReference type="Proteomes" id="UP000076715"/>
    </source>
</evidence>
<protein>
    <recommendedName>
        <fullName evidence="4">Deacylase</fullName>
    </recommendedName>
</protein>
<accession>A0A162CQG8</accession>
<keyword evidence="1" id="KW-0732">Signal</keyword>
<feature type="signal peptide" evidence="1">
    <location>
        <begin position="1"/>
        <end position="21"/>
    </location>
</feature>
<organism evidence="2 3">
    <name type="scientific">Aquimarina aggregata</name>
    <dbReference type="NCBI Taxonomy" id="1642818"/>
    <lineage>
        <taxon>Bacteria</taxon>
        <taxon>Pseudomonadati</taxon>
        <taxon>Bacteroidota</taxon>
        <taxon>Flavobacteriia</taxon>
        <taxon>Flavobacteriales</taxon>
        <taxon>Flavobacteriaceae</taxon>
        <taxon>Aquimarina</taxon>
    </lineage>
</organism>
<dbReference type="Proteomes" id="UP000076715">
    <property type="component" value="Unassembled WGS sequence"/>
</dbReference>
<dbReference type="STRING" id="1642818.AWE51_06805"/>
<comment type="caution">
    <text evidence="2">The sequence shown here is derived from an EMBL/GenBank/DDBJ whole genome shotgun (WGS) entry which is preliminary data.</text>
</comment>
<proteinExistence type="predicted"/>
<evidence type="ECO:0000256" key="1">
    <source>
        <dbReference type="SAM" id="SignalP"/>
    </source>
</evidence>
<keyword evidence="3" id="KW-1185">Reference proteome</keyword>
<evidence type="ECO:0008006" key="4">
    <source>
        <dbReference type="Google" id="ProtNLM"/>
    </source>
</evidence>
<evidence type="ECO:0000313" key="2">
    <source>
        <dbReference type="EMBL" id="KZS40654.1"/>
    </source>
</evidence>
<dbReference type="AlphaFoldDB" id="A0A162CQG8"/>
<dbReference type="RefSeq" id="WP_157766098.1">
    <property type="nucleotide sequence ID" value="NZ_LQRT01000013.1"/>
</dbReference>
<dbReference type="Gene3D" id="2.40.160.20">
    <property type="match status" value="1"/>
</dbReference>
<dbReference type="InterPro" id="IPR018550">
    <property type="entry name" value="Lipid-A_deacylase-rel"/>
</dbReference>
<reference evidence="2 3" key="1">
    <citation type="submission" date="2016-01" db="EMBL/GenBank/DDBJ databases">
        <title>The draft genome sequence of Aquimarina sp. RZW4-3-2.</title>
        <authorList>
            <person name="Wang Y."/>
        </authorList>
    </citation>
    <scope>NUCLEOTIDE SEQUENCE [LARGE SCALE GENOMIC DNA]</scope>
    <source>
        <strain evidence="2 3">RZW4-3-2</strain>
    </source>
</reference>
<dbReference type="EMBL" id="LQRT01000013">
    <property type="protein sequence ID" value="KZS40654.1"/>
    <property type="molecule type" value="Genomic_DNA"/>
</dbReference>
<sequence length="384" mass="43221">MKKLYLIITLLTYFFSNSQSSSDNLENNPQNRFRFIEVKSHFGAFLKSDNALGNSGILDNGYGGVTVKVGWQPTNPEGWASRYGYPSYGIGAYAGFLSDANVFGNPNAIYGFMNFPISRSDKRNIFSIEPSIGITYNLNPFDEETNELNTSIGARAAVYFNIDFGFAYKFTRELDLLYGFDFSHFSNGSTFKPNNGLNLYGINLGMRYHYNAAQFKKDNDPYTNNVLPARFKRPARSARDMTGGNFISVYVAGGIGQTDREIGTNIVFGTFSGVLDYEHQFNEMHAITGGVDFFYDNRFRDVEASERILAGIHAGYDFSFWKLAVKFQLGTYLSNDKGKGGYFMRPALRYNISKTFFAQIGLKTLDGGSADYIEYGFGLRPFKW</sequence>
<dbReference type="OrthoDB" id="627554at2"/>
<feature type="chain" id="PRO_5007832792" description="Deacylase" evidence="1">
    <location>
        <begin position="22"/>
        <end position="384"/>
    </location>
</feature>
<dbReference type="Pfam" id="PF09411">
    <property type="entry name" value="PagL"/>
    <property type="match status" value="1"/>
</dbReference>
<gene>
    <name evidence="2" type="ORF">AWE51_06805</name>
</gene>